<dbReference type="Pfam" id="PF10294">
    <property type="entry name" value="Methyltransf_16"/>
    <property type="match status" value="1"/>
</dbReference>
<dbReference type="SUPFAM" id="SSF53335">
    <property type="entry name" value="S-adenosyl-L-methionine-dependent methyltransferases"/>
    <property type="match status" value="1"/>
</dbReference>
<feature type="compositionally biased region" description="Low complexity" evidence="1">
    <location>
        <begin position="187"/>
        <end position="198"/>
    </location>
</feature>
<dbReference type="InterPro" id="IPR029063">
    <property type="entry name" value="SAM-dependent_MTases_sf"/>
</dbReference>
<gene>
    <name evidence="2" type="ORF">CYCCA115_LOCUS23293</name>
</gene>
<dbReference type="AlphaFoldDB" id="A0AAD2GBF7"/>
<dbReference type="PANTHER" id="PTHR14614">
    <property type="entry name" value="HEPATOCELLULAR CARCINOMA-ASSOCIATED ANTIGEN"/>
    <property type="match status" value="1"/>
</dbReference>
<keyword evidence="3" id="KW-1185">Reference proteome</keyword>
<dbReference type="Gene3D" id="3.40.50.150">
    <property type="entry name" value="Vaccinia Virus protein VP39"/>
    <property type="match status" value="1"/>
</dbReference>
<proteinExistence type="predicted"/>
<evidence type="ECO:0000313" key="2">
    <source>
        <dbReference type="EMBL" id="CAJ1968555.1"/>
    </source>
</evidence>
<feature type="compositionally biased region" description="Polar residues" evidence="1">
    <location>
        <begin position="20"/>
        <end position="34"/>
    </location>
</feature>
<dbReference type="PANTHER" id="PTHR14614:SF123">
    <property type="entry name" value="OS04G0645500 PROTEIN"/>
    <property type="match status" value="1"/>
</dbReference>
<dbReference type="EMBL" id="CAKOGP040002391">
    <property type="protein sequence ID" value="CAJ1968555.1"/>
    <property type="molecule type" value="Genomic_DNA"/>
</dbReference>
<reference evidence="2" key="1">
    <citation type="submission" date="2023-08" db="EMBL/GenBank/DDBJ databases">
        <authorList>
            <person name="Audoor S."/>
            <person name="Bilcke G."/>
        </authorList>
    </citation>
    <scope>NUCLEOTIDE SEQUENCE</scope>
</reference>
<name>A0AAD2GBF7_9STRA</name>
<evidence type="ECO:0000313" key="3">
    <source>
        <dbReference type="Proteomes" id="UP001295423"/>
    </source>
</evidence>
<feature type="region of interest" description="Disordered" evidence="1">
    <location>
        <begin position="1"/>
        <end position="59"/>
    </location>
</feature>
<feature type="compositionally biased region" description="Acidic residues" evidence="1">
    <location>
        <begin position="35"/>
        <end position="59"/>
    </location>
</feature>
<organism evidence="2 3">
    <name type="scientific">Cylindrotheca closterium</name>
    <dbReference type="NCBI Taxonomy" id="2856"/>
    <lineage>
        <taxon>Eukaryota</taxon>
        <taxon>Sar</taxon>
        <taxon>Stramenopiles</taxon>
        <taxon>Ochrophyta</taxon>
        <taxon>Bacillariophyta</taxon>
        <taxon>Bacillariophyceae</taxon>
        <taxon>Bacillariophycidae</taxon>
        <taxon>Bacillariales</taxon>
        <taxon>Bacillariaceae</taxon>
        <taxon>Cylindrotheca</taxon>
    </lineage>
</organism>
<sequence>MSSIQHQQQQEEEEEELNMYSETVTITSNKNQLNDEVDDTNTADDDSSSSSDDDDDDDEFDFIESKWENMVETGVVVNWPGSSRALTISTKLEEDNIAPLFNGTQWAGTRVWKAAVLAVEYLWEHHRHTTDGDKSMLELGCGLGVPGMVWHLLHKEQNKVVLTDQPSLVSQLQENVEHNFPASSEANTNTNNNNNNNNTKKKKNMIQAKPLSWSKEGLTKLLEECDGDGEDKFDICLNCDCVYEPLYGRDSWEALADILGVMAKASPNTLLVTSVERRNGDGLENFIERLEATGNVEPMKQVLRNADDKHHVIEIYITRGKSNRSISS</sequence>
<accession>A0AAD2GBF7</accession>
<dbReference type="Proteomes" id="UP001295423">
    <property type="component" value="Unassembled WGS sequence"/>
</dbReference>
<evidence type="ECO:0008006" key="4">
    <source>
        <dbReference type="Google" id="ProtNLM"/>
    </source>
</evidence>
<comment type="caution">
    <text evidence="2">The sequence shown here is derived from an EMBL/GenBank/DDBJ whole genome shotgun (WGS) entry which is preliminary data.</text>
</comment>
<dbReference type="InterPro" id="IPR019410">
    <property type="entry name" value="Methyltransf_16"/>
</dbReference>
<evidence type="ECO:0000256" key="1">
    <source>
        <dbReference type="SAM" id="MobiDB-lite"/>
    </source>
</evidence>
<feature type="region of interest" description="Disordered" evidence="1">
    <location>
        <begin position="180"/>
        <end position="205"/>
    </location>
</feature>
<protein>
    <recommendedName>
        <fullName evidence="4">Calmodulin-lysine N-methyltransferase</fullName>
    </recommendedName>
</protein>